<dbReference type="InterPro" id="IPR001353">
    <property type="entry name" value="Proteasome_sua/b"/>
</dbReference>
<evidence type="ECO:0000256" key="2">
    <source>
        <dbReference type="ARBA" id="ARBA00022942"/>
    </source>
</evidence>
<dbReference type="InterPro" id="IPR029055">
    <property type="entry name" value="Ntn_hydrolases_N"/>
</dbReference>
<evidence type="ECO:0000256" key="1">
    <source>
        <dbReference type="ARBA" id="ARBA00022490"/>
    </source>
</evidence>
<dbReference type="Gene3D" id="3.60.20.10">
    <property type="entry name" value="Glutamine Phosphoribosylpyrophosphate, subunit 1, domain 1"/>
    <property type="match status" value="1"/>
</dbReference>
<evidence type="ECO:0000313" key="4">
    <source>
        <dbReference type="Proteomes" id="UP000069205"/>
    </source>
</evidence>
<dbReference type="Pfam" id="PF00227">
    <property type="entry name" value="Proteasome"/>
    <property type="match status" value="1"/>
</dbReference>
<dbReference type="GO" id="GO:0051603">
    <property type="term" value="P:proteolysis involved in protein catabolic process"/>
    <property type="evidence" value="ECO:0007669"/>
    <property type="project" value="InterPro"/>
</dbReference>
<dbReference type="NCBIfam" id="TIGR03691">
    <property type="entry name" value="20S_bact_alpha"/>
    <property type="match status" value="1"/>
</dbReference>
<dbReference type="PANTHER" id="PTHR11599">
    <property type="entry name" value="PROTEASOME SUBUNIT ALPHA/BETA"/>
    <property type="match status" value="1"/>
</dbReference>
<keyword evidence="2 3" id="KW-0647">Proteasome</keyword>
<dbReference type="EMBL" id="CP011801">
    <property type="protein sequence ID" value="ALA59942.1"/>
    <property type="molecule type" value="Genomic_DNA"/>
</dbReference>
<dbReference type="Proteomes" id="UP000069205">
    <property type="component" value="Chromosome"/>
</dbReference>
<dbReference type="RefSeq" id="WP_238590372.1">
    <property type="nucleotide sequence ID" value="NZ_CP011801.1"/>
</dbReference>
<dbReference type="EC" id="3.4.25.1" evidence="3"/>
<dbReference type="PROSITE" id="PS51475">
    <property type="entry name" value="PROTEASOME_ALPHA_2"/>
    <property type="match status" value="1"/>
</dbReference>
<dbReference type="KEGG" id="nmv:NITMOv2_3550"/>
<organism evidence="3 4">
    <name type="scientific">Nitrospira moscoviensis</name>
    <dbReference type="NCBI Taxonomy" id="42253"/>
    <lineage>
        <taxon>Bacteria</taxon>
        <taxon>Pseudomonadati</taxon>
        <taxon>Nitrospirota</taxon>
        <taxon>Nitrospiria</taxon>
        <taxon>Nitrospirales</taxon>
        <taxon>Nitrospiraceae</taxon>
        <taxon>Nitrospira</taxon>
    </lineage>
</organism>
<dbReference type="STRING" id="42253.NITMOv2_3550"/>
<dbReference type="InterPro" id="IPR023332">
    <property type="entry name" value="Proteasome_alpha-type"/>
</dbReference>
<dbReference type="AlphaFoldDB" id="A0A0K2GH61"/>
<keyword evidence="3" id="KW-0378">Hydrolase</keyword>
<evidence type="ECO:0000313" key="3">
    <source>
        <dbReference type="EMBL" id="ALA59942.1"/>
    </source>
</evidence>
<dbReference type="GO" id="GO:0004298">
    <property type="term" value="F:threonine-type endopeptidase activity"/>
    <property type="evidence" value="ECO:0007669"/>
    <property type="project" value="InterPro"/>
</dbReference>
<name>A0A0K2GH61_NITMO</name>
<gene>
    <name evidence="3" type="primary">prcA</name>
    <name evidence="3" type="ORF">NITMOv2_3550</name>
</gene>
<dbReference type="SUPFAM" id="SSF56235">
    <property type="entry name" value="N-terminal nucleophile aminohydrolases (Ntn hydrolases)"/>
    <property type="match status" value="1"/>
</dbReference>
<reference evidence="3 4" key="1">
    <citation type="journal article" date="2015" name="Proc. Natl. Acad. Sci. U.S.A.">
        <title>Expanded metabolic versatility of ubiquitous nitrite-oxidizing bacteria from the genus Nitrospira.</title>
        <authorList>
            <person name="Koch H."/>
            <person name="Lucker S."/>
            <person name="Albertsen M."/>
            <person name="Kitzinger K."/>
            <person name="Herbold C."/>
            <person name="Spieck E."/>
            <person name="Nielsen P.H."/>
            <person name="Wagner M."/>
            <person name="Daims H."/>
        </authorList>
    </citation>
    <scope>NUCLEOTIDE SEQUENCE [LARGE SCALE GENOMIC DNA]</scope>
    <source>
        <strain evidence="3 4">NSP M-1</strain>
    </source>
</reference>
<keyword evidence="1" id="KW-0963">Cytoplasm</keyword>
<dbReference type="InterPro" id="IPR022296">
    <property type="entry name" value="Proteasome_asu_bac"/>
</dbReference>
<keyword evidence="4" id="KW-1185">Reference proteome</keyword>
<sequence>MTMPMPYYVSPEQMMQDKAEYARKGIAKGRSIVAMEYVDGLLLTADNPSASLHKVSEIYDSIAFAGAGKYSEFENLRKAGIRHADLKGFMYSREDVTGRSLANGYSQSLGTIFSQELKPLEVEILVVQVGADGHPNEMYRISFDGSIIDEKNFAVIGGRAEAVQTFLKDRISGQLPSLKAAVTLCVSALEQTANQKLQPEGLEAAVLDRNRPGRKFRRLGVAEIRQLLSAS</sequence>
<protein>
    <submittedName>
        <fullName evidence="3">Proteasome subunit alpha</fullName>
        <ecNumber evidence="3">3.4.25.1</ecNumber>
    </submittedName>
</protein>
<accession>A0A0K2GH61</accession>
<dbReference type="InterPro" id="IPR050115">
    <property type="entry name" value="Proteasome_alpha"/>
</dbReference>
<dbReference type="GO" id="GO:0019773">
    <property type="term" value="C:proteasome core complex, alpha-subunit complex"/>
    <property type="evidence" value="ECO:0007669"/>
    <property type="project" value="InterPro"/>
</dbReference>
<proteinExistence type="predicted"/>
<dbReference type="PATRIC" id="fig|42253.5.peg.3501"/>